<gene>
    <name evidence="12" type="primary">leuD</name>
    <name evidence="12" type="ORF">J4478_01820</name>
</gene>
<dbReference type="AlphaFoldDB" id="A0A8T4L561"/>
<dbReference type="EMBL" id="JAGVWB010000011">
    <property type="protein sequence ID" value="MBS3058116.1"/>
    <property type="molecule type" value="Genomic_DNA"/>
</dbReference>
<dbReference type="GO" id="GO:0009098">
    <property type="term" value="P:L-leucine biosynthetic process"/>
    <property type="evidence" value="ECO:0007669"/>
    <property type="project" value="UniProtKB-KW"/>
</dbReference>
<dbReference type="InterPro" id="IPR015928">
    <property type="entry name" value="Aconitase/3IPM_dehydase_swvl"/>
</dbReference>
<comment type="similarity">
    <text evidence="4">Belongs to the LeuD family. LeuD type 1 subfamily.</text>
</comment>
<dbReference type="PANTHER" id="PTHR43345:SF5">
    <property type="entry name" value="3-ISOPROPYLMALATE DEHYDRATASE SMALL SUBUNIT"/>
    <property type="match status" value="1"/>
</dbReference>
<dbReference type="InterPro" id="IPR050075">
    <property type="entry name" value="LeuD"/>
</dbReference>
<keyword evidence="10" id="KW-0100">Branched-chain amino acid biosynthesis</keyword>
<evidence type="ECO:0000256" key="4">
    <source>
        <dbReference type="ARBA" id="ARBA00009845"/>
    </source>
</evidence>
<evidence type="ECO:0000256" key="6">
    <source>
        <dbReference type="ARBA" id="ARBA00011998"/>
    </source>
</evidence>
<dbReference type="NCBIfam" id="TIGR00171">
    <property type="entry name" value="leuD"/>
    <property type="match status" value="1"/>
</dbReference>
<comment type="pathway">
    <text evidence="3">Amino-acid biosynthesis; L-leucine biosynthesis; L-leucine from 3-methyl-2-oxobutanoate: step 2/4.</text>
</comment>
<dbReference type="GO" id="GO:0003861">
    <property type="term" value="F:3-isopropylmalate dehydratase activity"/>
    <property type="evidence" value="ECO:0007669"/>
    <property type="project" value="UniProtKB-EC"/>
</dbReference>
<comment type="subunit">
    <text evidence="5">Heterodimer of LeuC and LeuD.</text>
</comment>
<evidence type="ECO:0000259" key="11">
    <source>
        <dbReference type="Pfam" id="PF00694"/>
    </source>
</evidence>
<keyword evidence="7" id="KW-0432">Leucine biosynthesis</keyword>
<accession>A0A8T4L561</accession>
<reference evidence="12" key="2">
    <citation type="submission" date="2021-05" db="EMBL/GenBank/DDBJ databases">
        <title>Protein family content uncovers lineage relationships and bacterial pathway maintenance mechanisms in DPANN archaea.</title>
        <authorList>
            <person name="Castelle C.J."/>
            <person name="Meheust R."/>
            <person name="Jaffe A.L."/>
            <person name="Seitz K."/>
            <person name="Gong X."/>
            <person name="Baker B.J."/>
            <person name="Banfield J.F."/>
        </authorList>
    </citation>
    <scope>NUCLEOTIDE SEQUENCE</scope>
    <source>
        <strain evidence="12">RIFCSPLOWO2_01_FULL_43_13</strain>
    </source>
</reference>
<keyword evidence="9 12" id="KW-0456">Lyase</keyword>
<dbReference type="Proteomes" id="UP000680185">
    <property type="component" value="Unassembled WGS sequence"/>
</dbReference>
<protein>
    <recommendedName>
        <fullName evidence="6">3-isopropylmalate dehydratase</fullName>
        <ecNumber evidence="6">4.2.1.33</ecNumber>
    </recommendedName>
</protein>
<dbReference type="InterPro" id="IPR004431">
    <property type="entry name" value="3-IsopropMal_deHydase_ssu"/>
</dbReference>
<dbReference type="NCBIfam" id="NF002458">
    <property type="entry name" value="PRK01641.1"/>
    <property type="match status" value="1"/>
</dbReference>
<comment type="caution">
    <text evidence="12">The sequence shown here is derived from an EMBL/GenBank/DDBJ whole genome shotgun (WGS) entry which is preliminary data.</text>
</comment>
<dbReference type="Gene3D" id="3.20.19.10">
    <property type="entry name" value="Aconitase, domain 4"/>
    <property type="match status" value="1"/>
</dbReference>
<dbReference type="GO" id="GO:0009316">
    <property type="term" value="C:3-isopropylmalate dehydratase complex"/>
    <property type="evidence" value="ECO:0007669"/>
    <property type="project" value="InterPro"/>
</dbReference>
<sequence length="206" mass="22476">MESLKIQEKAIEKIVGKAIPKPSNDQNTDDIVPARYLKEITFAKMGNYAYFDERFKDGKEVKEHVFNQPAHKGAKVLIAGANYGCGSSREHAPQALKRFGIDAIIAESFAEIFAGNCASLGIVGVTVPAKEIAELAEIAELKPETIFEVDLSSKIVKAGDKTVGFEILEGRRQAFLNGTWDAMAILQHNQAGIQATAAKLPYLKLK</sequence>
<evidence type="ECO:0000256" key="9">
    <source>
        <dbReference type="ARBA" id="ARBA00023239"/>
    </source>
</evidence>
<evidence type="ECO:0000256" key="8">
    <source>
        <dbReference type="ARBA" id="ARBA00022605"/>
    </source>
</evidence>
<comment type="function">
    <text evidence="2">Catalyzes the isomerization between 2-isopropylmalate and 3-isopropylmalate, via the formation of 2-isopropylmaleate.</text>
</comment>
<dbReference type="Pfam" id="PF00694">
    <property type="entry name" value="Aconitase_C"/>
    <property type="match status" value="1"/>
</dbReference>
<dbReference type="SUPFAM" id="SSF52016">
    <property type="entry name" value="LeuD/IlvD-like"/>
    <property type="match status" value="1"/>
</dbReference>
<dbReference type="EC" id="4.2.1.33" evidence="6"/>
<evidence type="ECO:0000256" key="10">
    <source>
        <dbReference type="ARBA" id="ARBA00023304"/>
    </source>
</evidence>
<evidence type="ECO:0000313" key="13">
    <source>
        <dbReference type="Proteomes" id="UP000680185"/>
    </source>
</evidence>
<evidence type="ECO:0000256" key="1">
    <source>
        <dbReference type="ARBA" id="ARBA00000491"/>
    </source>
</evidence>
<dbReference type="CDD" id="cd01577">
    <property type="entry name" value="IPMI_Swivel"/>
    <property type="match status" value="1"/>
</dbReference>
<evidence type="ECO:0000256" key="3">
    <source>
        <dbReference type="ARBA" id="ARBA00004729"/>
    </source>
</evidence>
<evidence type="ECO:0000256" key="2">
    <source>
        <dbReference type="ARBA" id="ARBA00002695"/>
    </source>
</evidence>
<dbReference type="InterPro" id="IPR000573">
    <property type="entry name" value="AconitaseA/IPMdHydase_ssu_swvl"/>
</dbReference>
<reference evidence="12" key="1">
    <citation type="submission" date="2021-03" db="EMBL/GenBank/DDBJ databases">
        <authorList>
            <person name="Jaffe A."/>
        </authorList>
    </citation>
    <scope>NUCLEOTIDE SEQUENCE</scope>
    <source>
        <strain evidence="12">RIFCSPLOWO2_01_FULL_43_13</strain>
    </source>
</reference>
<organism evidence="12 13">
    <name type="scientific">Candidatus Iainarchaeum sp</name>
    <dbReference type="NCBI Taxonomy" id="3101447"/>
    <lineage>
        <taxon>Archaea</taxon>
        <taxon>Candidatus Iainarchaeota</taxon>
        <taxon>Candidatus Iainarchaeia</taxon>
        <taxon>Candidatus Iainarchaeales</taxon>
        <taxon>Candidatus Iainarchaeaceae</taxon>
        <taxon>Candidatus Iainarchaeum</taxon>
    </lineage>
</organism>
<evidence type="ECO:0000256" key="5">
    <source>
        <dbReference type="ARBA" id="ARBA00011271"/>
    </source>
</evidence>
<feature type="domain" description="Aconitase A/isopropylmalate dehydratase small subunit swivel" evidence="11">
    <location>
        <begin position="11"/>
        <end position="128"/>
    </location>
</feature>
<comment type="catalytic activity">
    <reaction evidence="1">
        <text>(2R,3S)-3-isopropylmalate = (2S)-2-isopropylmalate</text>
        <dbReference type="Rhea" id="RHEA:32287"/>
        <dbReference type="ChEBI" id="CHEBI:1178"/>
        <dbReference type="ChEBI" id="CHEBI:35121"/>
        <dbReference type="EC" id="4.2.1.33"/>
    </reaction>
</comment>
<name>A0A8T4L561_9ARCH</name>
<dbReference type="PANTHER" id="PTHR43345">
    <property type="entry name" value="3-ISOPROPYLMALATE DEHYDRATASE SMALL SUBUNIT 2-RELATED-RELATED"/>
    <property type="match status" value="1"/>
</dbReference>
<evidence type="ECO:0000313" key="12">
    <source>
        <dbReference type="EMBL" id="MBS3058116.1"/>
    </source>
</evidence>
<dbReference type="InterPro" id="IPR033940">
    <property type="entry name" value="IPMI_Swivel"/>
</dbReference>
<evidence type="ECO:0000256" key="7">
    <source>
        <dbReference type="ARBA" id="ARBA00022430"/>
    </source>
</evidence>
<proteinExistence type="inferred from homology"/>
<keyword evidence="8" id="KW-0028">Amino-acid biosynthesis</keyword>